<feature type="transmembrane region" description="Helical" evidence="5">
    <location>
        <begin position="101"/>
        <end position="125"/>
    </location>
</feature>
<evidence type="ECO:0000256" key="3">
    <source>
        <dbReference type="ARBA" id="ARBA00023136"/>
    </source>
</evidence>
<dbReference type="OrthoDB" id="435171at2759"/>
<dbReference type="SUPFAM" id="SSF90123">
    <property type="entry name" value="ABC transporter transmembrane region"/>
    <property type="match status" value="1"/>
</dbReference>
<dbReference type="EMBL" id="CAMXCT020000658">
    <property type="protein sequence ID" value="CAL1135132.1"/>
    <property type="molecule type" value="Genomic_DNA"/>
</dbReference>
<dbReference type="EMBL" id="CAMXCT030000658">
    <property type="protein sequence ID" value="CAL4769069.1"/>
    <property type="molecule type" value="Genomic_DNA"/>
</dbReference>
<evidence type="ECO:0000313" key="7">
    <source>
        <dbReference type="EMBL" id="CAL4769069.1"/>
    </source>
</evidence>
<protein>
    <submittedName>
        <fullName evidence="7">Dehydrogenase/reductase SDR family member 1</fullName>
    </submittedName>
</protein>
<reference evidence="6" key="1">
    <citation type="submission" date="2022-10" db="EMBL/GenBank/DDBJ databases">
        <authorList>
            <person name="Chen Y."/>
            <person name="Dougan E. K."/>
            <person name="Chan C."/>
            <person name="Rhodes N."/>
            <person name="Thang M."/>
        </authorList>
    </citation>
    <scope>NUCLEOTIDE SEQUENCE</scope>
</reference>
<feature type="region of interest" description="Disordered" evidence="4">
    <location>
        <begin position="552"/>
        <end position="571"/>
    </location>
</feature>
<dbReference type="Gene3D" id="1.20.1560.10">
    <property type="entry name" value="ABC transporter type 1, transmembrane domain"/>
    <property type="match status" value="1"/>
</dbReference>
<feature type="transmembrane region" description="Helical" evidence="5">
    <location>
        <begin position="24"/>
        <end position="41"/>
    </location>
</feature>
<feature type="transmembrane region" description="Helical" evidence="5">
    <location>
        <begin position="256"/>
        <end position="284"/>
    </location>
</feature>
<reference evidence="7 8" key="2">
    <citation type="submission" date="2024-05" db="EMBL/GenBank/DDBJ databases">
        <authorList>
            <person name="Chen Y."/>
            <person name="Shah S."/>
            <person name="Dougan E. K."/>
            <person name="Thang M."/>
            <person name="Chan C."/>
        </authorList>
    </citation>
    <scope>NUCLEOTIDE SEQUENCE [LARGE SCALE GENOMIC DNA]</scope>
</reference>
<accession>A0A9P1FPK5</accession>
<feature type="transmembrane region" description="Helical" evidence="5">
    <location>
        <begin position="131"/>
        <end position="150"/>
    </location>
</feature>
<dbReference type="Proteomes" id="UP001152797">
    <property type="component" value="Unassembled WGS sequence"/>
</dbReference>
<keyword evidence="2 5" id="KW-1133">Transmembrane helix</keyword>
<sequence length="992" mass="109257">MGMWLRTDVPESTLWFFHDREESLYFYMAALIVPFGILYVFDYFSLSWGITSTTITWLQSSLLRRYLNYNSAAQTITDPAVISVAFHQDSRALAKDGYRGVIRLFSAFGNLAVLVIFQITAPYAFSKPFRPSAISIVLLLPLVLFLFLYCRSGATKKVLEEESRAEAKTVGATEVFRNCCSSLSFNLRDNHLAGNVDTLRLEFKKVKNIRLVSDFNKRGAVVDQFEQHVKAFRTATRHVGQLTFNNRSFCKWLSELLITFWFGFAGLEVISGNLSLGLFLPSIFASPSAALRRRRLAWAGGTATTKSLQSLLEMTEVIKSIRLEALEMIKQQLSQPSKLKEIAETVMAAVGSTPFHMRMDGMLLEQVEVQKPGFMLPASERHIVETARDLLAKIPAGGGISQRFMVLSTIIREHLEQFAEVHEDNGVITCNALLFSCVMNGAARGYRLPVVMAVEDRNKLACLSRRAGFLYVLTYRAADVAQRKFEGTPQWILQGECFKDDFDGTSGPPGESTCGRKDGNVHGACTSVDPVGRFERAALDCHIGQSRWSLSSSSSSRRFPPAMTAVDDGRGGTMFAPTAPLRPAMPAFQLGSADLAATAVPAVTAVPLVAATLTQSEKNNYKEKSRSEFMAQRDAMKSHGLPTWRMQNATAVSAVPAIHATCGRAGPGAPQIWEDHGGEGSYGTVLKGLMPYGRFCALKIFKGSKAMISLKQKVLIQTGALTGRALQNAQETSCMKLADLGMSEMMGIEAASIRWVFKCSSCSGGYKLMHGRRGWAEGKMAHARSNDAVFNDEVLSSGSHGFATDHVCNTINPAEADGELVLWRCARSEERVRLICKLLEMPKVKDKSDKHCKGCGWQGAFGPAPFCTRVVLEEYRLLLELKPSSVTQFETKVVRRGVAQDSSSFLSRRPRTCIVSGITPDGLEVADKIYRVTKRGADEVSIHVAHETLHQEHVFDGHIELQSEMSGVLSGTDAASAWRYNAATTVERTSSI</sequence>
<evidence type="ECO:0000256" key="2">
    <source>
        <dbReference type="ARBA" id="ARBA00022989"/>
    </source>
</evidence>
<evidence type="ECO:0000256" key="5">
    <source>
        <dbReference type="SAM" id="Phobius"/>
    </source>
</evidence>
<dbReference type="GO" id="GO:0016020">
    <property type="term" value="C:membrane"/>
    <property type="evidence" value="ECO:0007669"/>
    <property type="project" value="InterPro"/>
</dbReference>
<keyword evidence="8" id="KW-1185">Reference proteome</keyword>
<gene>
    <name evidence="6" type="ORF">C1SCF055_LOCUS9518</name>
</gene>
<evidence type="ECO:0000256" key="4">
    <source>
        <dbReference type="SAM" id="MobiDB-lite"/>
    </source>
</evidence>
<dbReference type="AlphaFoldDB" id="A0A9P1FPK5"/>
<evidence type="ECO:0000256" key="1">
    <source>
        <dbReference type="ARBA" id="ARBA00022692"/>
    </source>
</evidence>
<name>A0A9P1FPK5_9DINO</name>
<evidence type="ECO:0000313" key="6">
    <source>
        <dbReference type="EMBL" id="CAI3981757.1"/>
    </source>
</evidence>
<keyword evidence="3 5" id="KW-0472">Membrane</keyword>
<evidence type="ECO:0000313" key="8">
    <source>
        <dbReference type="Proteomes" id="UP001152797"/>
    </source>
</evidence>
<dbReference type="EMBL" id="CAMXCT010000658">
    <property type="protein sequence ID" value="CAI3981757.1"/>
    <property type="molecule type" value="Genomic_DNA"/>
</dbReference>
<dbReference type="InterPro" id="IPR036640">
    <property type="entry name" value="ABC1_TM_sf"/>
</dbReference>
<dbReference type="GO" id="GO:0005524">
    <property type="term" value="F:ATP binding"/>
    <property type="evidence" value="ECO:0007669"/>
    <property type="project" value="InterPro"/>
</dbReference>
<comment type="caution">
    <text evidence="6">The sequence shown here is derived from an EMBL/GenBank/DDBJ whole genome shotgun (WGS) entry which is preliminary data.</text>
</comment>
<organism evidence="6">
    <name type="scientific">Cladocopium goreaui</name>
    <dbReference type="NCBI Taxonomy" id="2562237"/>
    <lineage>
        <taxon>Eukaryota</taxon>
        <taxon>Sar</taxon>
        <taxon>Alveolata</taxon>
        <taxon>Dinophyceae</taxon>
        <taxon>Suessiales</taxon>
        <taxon>Symbiodiniaceae</taxon>
        <taxon>Cladocopium</taxon>
    </lineage>
</organism>
<keyword evidence="1 5" id="KW-0812">Transmembrane</keyword>
<proteinExistence type="predicted"/>